<comment type="caution">
    <text evidence="17">The sequence shown here is derived from an EMBL/GenBank/DDBJ whole genome shotgun (WGS) entry which is preliminary data.</text>
</comment>
<keyword evidence="7" id="KW-0256">Endoplasmic reticulum</keyword>
<dbReference type="EMBL" id="JAXQNO010000016">
    <property type="protein sequence ID" value="KAK4781813.1"/>
    <property type="molecule type" value="Genomic_DNA"/>
</dbReference>
<feature type="transmembrane region" description="Helical" evidence="15">
    <location>
        <begin position="341"/>
        <end position="359"/>
    </location>
</feature>
<evidence type="ECO:0000256" key="13">
    <source>
        <dbReference type="ARBA" id="ARBA00023136"/>
    </source>
</evidence>
<evidence type="ECO:0000259" key="16">
    <source>
        <dbReference type="Pfam" id="PF04116"/>
    </source>
</evidence>
<evidence type="ECO:0000256" key="12">
    <source>
        <dbReference type="ARBA" id="ARBA00023098"/>
    </source>
</evidence>
<keyword evidence="5 15" id="KW-0812">Transmembrane</keyword>
<dbReference type="PANTHER" id="PTHR12863">
    <property type="entry name" value="FATTY ACID HYDROXYLASE"/>
    <property type="match status" value="1"/>
</dbReference>
<feature type="domain" description="Fatty acid hydroxylase" evidence="16">
    <location>
        <begin position="263"/>
        <end position="401"/>
    </location>
</feature>
<dbReference type="GO" id="GO:0005789">
    <property type="term" value="C:endoplasmic reticulum membrane"/>
    <property type="evidence" value="ECO:0007669"/>
    <property type="project" value="UniProtKB-SubCell"/>
</dbReference>
<comment type="similarity">
    <text evidence="3">Belongs to the sterol desaturase family.</text>
</comment>
<evidence type="ECO:0000313" key="18">
    <source>
        <dbReference type="Proteomes" id="UP001346149"/>
    </source>
</evidence>
<evidence type="ECO:0000256" key="2">
    <source>
        <dbReference type="ARBA" id="ARBA00004477"/>
    </source>
</evidence>
<evidence type="ECO:0000256" key="9">
    <source>
        <dbReference type="ARBA" id="ARBA00022833"/>
    </source>
</evidence>
<evidence type="ECO:0000256" key="10">
    <source>
        <dbReference type="ARBA" id="ARBA00022989"/>
    </source>
</evidence>
<feature type="transmembrane region" description="Helical" evidence="15">
    <location>
        <begin position="258"/>
        <end position="276"/>
    </location>
</feature>
<dbReference type="InterPro" id="IPR006694">
    <property type="entry name" value="Fatty_acid_hydroxylase"/>
</dbReference>
<sequence>MSFLWKKKSRYARISRLVADLQSPPKRSGSLVVESGFPTSLVGLSLAPSKYAGYVNAFHICSSKFMSNFSVLIFWYYMAIVNDLFVEDLVPIKQIIILKALRKKLFPEIAGFFSRLILMKNIMSNINSSKVRTQRTKTRKKERKEEARSFLPRLAASAVGLVQDTPLIIRAYSSTMVGQGFQVDLSKPLVAQVGHLGEDYEEWVHQAIVSKEGPRFFESNILEFFTRTRWWVIPLVWVPVACWFISLSAAMGQCCSQLALLTVTGIFVWTLLEYMLHRFLFHSKTRTYWTNTMHYLLHGCHHKHPMDSLRLVFPPAAAAIIATPVWNLIKLLSTPSTAPALFAGVLLGYVTYDLTHYYLHHGQPSSSMPKRLKKYHLNHHYREQNMGFGITSSIWDWVFGTLPPPPKAGKKST</sequence>
<keyword evidence="18" id="KW-1185">Reference proteome</keyword>
<gene>
    <name evidence="17" type="ORF">SAY86_015915</name>
</gene>
<evidence type="ECO:0000256" key="14">
    <source>
        <dbReference type="ARBA" id="ARBA00023160"/>
    </source>
</evidence>
<keyword evidence="8" id="KW-0276">Fatty acid metabolism</keyword>
<keyword evidence="10 15" id="KW-1133">Transmembrane helix</keyword>
<dbReference type="PANTHER" id="PTHR12863:SF1">
    <property type="entry name" value="FATTY ACID 2-HYDROXYLASE"/>
    <property type="match status" value="1"/>
</dbReference>
<reference evidence="17 18" key="1">
    <citation type="journal article" date="2023" name="Hortic Res">
        <title>Pangenome of water caltrop reveals structural variations and asymmetric subgenome divergence after allopolyploidization.</title>
        <authorList>
            <person name="Zhang X."/>
            <person name="Chen Y."/>
            <person name="Wang L."/>
            <person name="Yuan Y."/>
            <person name="Fang M."/>
            <person name="Shi L."/>
            <person name="Lu R."/>
            <person name="Comes H.P."/>
            <person name="Ma Y."/>
            <person name="Chen Y."/>
            <person name="Huang G."/>
            <person name="Zhou Y."/>
            <person name="Zheng Z."/>
            <person name="Qiu Y."/>
        </authorList>
    </citation>
    <scope>NUCLEOTIDE SEQUENCE [LARGE SCALE GENOMIC DNA]</scope>
    <source>
        <strain evidence="17">F231</strain>
    </source>
</reference>
<dbReference type="InterPro" id="IPR014430">
    <property type="entry name" value="Scs7"/>
</dbReference>
<keyword evidence="14" id="KW-0275">Fatty acid biosynthesis</keyword>
<evidence type="ECO:0000256" key="1">
    <source>
        <dbReference type="ARBA" id="ARBA00001947"/>
    </source>
</evidence>
<keyword evidence="12" id="KW-0443">Lipid metabolism</keyword>
<dbReference type="Proteomes" id="UP001346149">
    <property type="component" value="Unassembled WGS sequence"/>
</dbReference>
<dbReference type="GO" id="GO:0005506">
    <property type="term" value="F:iron ion binding"/>
    <property type="evidence" value="ECO:0007669"/>
    <property type="project" value="InterPro"/>
</dbReference>
<evidence type="ECO:0000313" key="17">
    <source>
        <dbReference type="EMBL" id="KAK4781813.1"/>
    </source>
</evidence>
<evidence type="ECO:0000256" key="8">
    <source>
        <dbReference type="ARBA" id="ARBA00022832"/>
    </source>
</evidence>
<feature type="transmembrane region" description="Helical" evidence="15">
    <location>
        <begin position="230"/>
        <end position="252"/>
    </location>
</feature>
<dbReference type="Pfam" id="PF04116">
    <property type="entry name" value="FA_hydroxylase"/>
    <property type="match status" value="1"/>
</dbReference>
<evidence type="ECO:0000256" key="7">
    <source>
        <dbReference type="ARBA" id="ARBA00022824"/>
    </source>
</evidence>
<keyword evidence="11" id="KW-0560">Oxidoreductase</keyword>
<keyword evidence="9" id="KW-0862">Zinc</keyword>
<evidence type="ECO:0000256" key="4">
    <source>
        <dbReference type="ARBA" id="ARBA00022516"/>
    </source>
</evidence>
<evidence type="ECO:0000256" key="5">
    <source>
        <dbReference type="ARBA" id="ARBA00022692"/>
    </source>
</evidence>
<organism evidence="17 18">
    <name type="scientific">Trapa natans</name>
    <name type="common">Water chestnut</name>
    <dbReference type="NCBI Taxonomy" id="22666"/>
    <lineage>
        <taxon>Eukaryota</taxon>
        <taxon>Viridiplantae</taxon>
        <taxon>Streptophyta</taxon>
        <taxon>Embryophyta</taxon>
        <taxon>Tracheophyta</taxon>
        <taxon>Spermatophyta</taxon>
        <taxon>Magnoliopsida</taxon>
        <taxon>eudicotyledons</taxon>
        <taxon>Gunneridae</taxon>
        <taxon>Pentapetalae</taxon>
        <taxon>rosids</taxon>
        <taxon>malvids</taxon>
        <taxon>Myrtales</taxon>
        <taxon>Lythraceae</taxon>
        <taxon>Trapa</taxon>
    </lineage>
</organism>
<accession>A0AAN7L5B6</accession>
<dbReference type="AlphaFoldDB" id="A0AAN7L5B6"/>
<keyword evidence="13 15" id="KW-0472">Membrane</keyword>
<keyword evidence="4" id="KW-0444">Lipid biosynthesis</keyword>
<protein>
    <recommendedName>
        <fullName evidence="16">Fatty acid hydroxylase domain-containing protein</fullName>
    </recommendedName>
</protein>
<proteinExistence type="inferred from homology"/>
<evidence type="ECO:0000256" key="6">
    <source>
        <dbReference type="ARBA" id="ARBA00022723"/>
    </source>
</evidence>
<evidence type="ECO:0000256" key="15">
    <source>
        <dbReference type="SAM" id="Phobius"/>
    </source>
</evidence>
<evidence type="ECO:0000256" key="3">
    <source>
        <dbReference type="ARBA" id="ARBA00009324"/>
    </source>
</evidence>
<feature type="transmembrane region" description="Helical" evidence="15">
    <location>
        <begin position="311"/>
        <end position="329"/>
    </location>
</feature>
<evidence type="ECO:0000256" key="11">
    <source>
        <dbReference type="ARBA" id="ARBA00023002"/>
    </source>
</evidence>
<dbReference type="GO" id="GO:0080132">
    <property type="term" value="F:fatty acid 2-hydroxylase activity"/>
    <property type="evidence" value="ECO:0007669"/>
    <property type="project" value="InterPro"/>
</dbReference>
<keyword evidence="6" id="KW-0479">Metal-binding</keyword>
<dbReference type="GO" id="GO:0006633">
    <property type="term" value="P:fatty acid biosynthetic process"/>
    <property type="evidence" value="ECO:0007669"/>
    <property type="project" value="UniProtKB-KW"/>
</dbReference>
<comment type="cofactor">
    <cofactor evidence="1">
        <name>Zn(2+)</name>
        <dbReference type="ChEBI" id="CHEBI:29105"/>
    </cofactor>
</comment>
<comment type="subcellular location">
    <subcellularLocation>
        <location evidence="2">Endoplasmic reticulum membrane</location>
        <topology evidence="2">Multi-pass membrane protein</topology>
    </subcellularLocation>
</comment>
<name>A0AAN7L5B6_TRANT</name>